<sequence>MYVKQSNKLDTTENGALYLKNIPEKSKQQVSRKEQHSCNKLKHKTDRKAKSLTNNSNYTFIILPSSSALPAQAAQTNFKEIKTSNAEGASDSSQHLRIFIPFRQDVTSYRTSRKFSRTPSHIGTKILNIREPYFVAKVAFVAKVRTLTLTFPSQLVRTSVRT</sequence>
<gene>
    <name evidence="1" type="ORF">AVEN_66309_1</name>
</gene>
<comment type="caution">
    <text evidence="1">The sequence shown here is derived from an EMBL/GenBank/DDBJ whole genome shotgun (WGS) entry which is preliminary data.</text>
</comment>
<keyword evidence="2" id="KW-1185">Reference proteome</keyword>
<evidence type="ECO:0000313" key="1">
    <source>
        <dbReference type="EMBL" id="GBO26814.1"/>
    </source>
</evidence>
<proteinExistence type="predicted"/>
<dbReference type="AlphaFoldDB" id="A0A4Y2VRL9"/>
<evidence type="ECO:0000313" key="2">
    <source>
        <dbReference type="Proteomes" id="UP000499080"/>
    </source>
</evidence>
<dbReference type="EMBL" id="BGPR01049811">
    <property type="protein sequence ID" value="GBO26814.1"/>
    <property type="molecule type" value="Genomic_DNA"/>
</dbReference>
<reference evidence="1 2" key="1">
    <citation type="journal article" date="2019" name="Sci. Rep.">
        <title>Orb-weaving spider Araneus ventricosus genome elucidates the spidroin gene catalogue.</title>
        <authorList>
            <person name="Kono N."/>
            <person name="Nakamura H."/>
            <person name="Ohtoshi R."/>
            <person name="Moran D.A.P."/>
            <person name="Shinohara A."/>
            <person name="Yoshida Y."/>
            <person name="Fujiwara M."/>
            <person name="Mori M."/>
            <person name="Tomita M."/>
            <person name="Arakawa K."/>
        </authorList>
    </citation>
    <scope>NUCLEOTIDE SEQUENCE [LARGE SCALE GENOMIC DNA]</scope>
</reference>
<dbReference type="Proteomes" id="UP000499080">
    <property type="component" value="Unassembled WGS sequence"/>
</dbReference>
<name>A0A4Y2VRL9_ARAVE</name>
<protein>
    <submittedName>
        <fullName evidence="1">Uncharacterized protein</fullName>
    </submittedName>
</protein>
<accession>A0A4Y2VRL9</accession>
<organism evidence="1 2">
    <name type="scientific">Araneus ventricosus</name>
    <name type="common">Orbweaver spider</name>
    <name type="synonym">Epeira ventricosa</name>
    <dbReference type="NCBI Taxonomy" id="182803"/>
    <lineage>
        <taxon>Eukaryota</taxon>
        <taxon>Metazoa</taxon>
        <taxon>Ecdysozoa</taxon>
        <taxon>Arthropoda</taxon>
        <taxon>Chelicerata</taxon>
        <taxon>Arachnida</taxon>
        <taxon>Araneae</taxon>
        <taxon>Araneomorphae</taxon>
        <taxon>Entelegynae</taxon>
        <taxon>Araneoidea</taxon>
        <taxon>Araneidae</taxon>
        <taxon>Araneus</taxon>
    </lineage>
</organism>